<feature type="active site" description="For autocatalytic cleavage activity" evidence="13">
    <location>
        <position position="129"/>
    </location>
</feature>
<dbReference type="InterPro" id="IPR036388">
    <property type="entry name" value="WH-like_DNA-bd_sf"/>
</dbReference>
<dbReference type="InterPro" id="IPR006197">
    <property type="entry name" value="Peptidase_S24_LexA"/>
</dbReference>
<dbReference type="GO" id="GO:0009432">
    <property type="term" value="P:SOS response"/>
    <property type="evidence" value="ECO:0007669"/>
    <property type="project" value="UniProtKB-UniRule"/>
</dbReference>
<dbReference type="GO" id="GO:0006508">
    <property type="term" value="P:proteolysis"/>
    <property type="evidence" value="ECO:0007669"/>
    <property type="project" value="InterPro"/>
</dbReference>
<reference evidence="17 18" key="1">
    <citation type="submission" date="2017-03" db="EMBL/GenBank/DDBJ databases">
        <title>Genome sequence of Clostridium thermoalcaliphilum DSM 7309.</title>
        <authorList>
            <person name="Poehlein A."/>
            <person name="Daniel R."/>
        </authorList>
    </citation>
    <scope>NUCLEOTIDE SEQUENCE [LARGE SCALE GENOMIC DNA]</scope>
    <source>
        <strain evidence="17 18">DSM 7309</strain>
    </source>
</reference>
<evidence type="ECO:0000313" key="17">
    <source>
        <dbReference type="EMBL" id="OPJ57164.1"/>
    </source>
</evidence>
<dbReference type="RefSeq" id="WP_079410804.1">
    <property type="nucleotide sequence ID" value="NZ_MZGW01000001.1"/>
</dbReference>
<feature type="active site" description="For autocatalytic cleavage activity" evidence="13">
    <location>
        <position position="167"/>
    </location>
</feature>
<evidence type="ECO:0000256" key="13">
    <source>
        <dbReference type="HAMAP-Rule" id="MF_00015"/>
    </source>
</evidence>
<keyword evidence="11 13" id="KW-0234">DNA repair</keyword>
<evidence type="ECO:0000256" key="9">
    <source>
        <dbReference type="ARBA" id="ARBA00023125"/>
    </source>
</evidence>
<dbReference type="FunFam" id="1.10.10.10:FF:000009">
    <property type="entry name" value="LexA repressor"/>
    <property type="match status" value="1"/>
</dbReference>
<dbReference type="InterPro" id="IPR006199">
    <property type="entry name" value="LexA_DNA-bd_dom"/>
</dbReference>
<name>A0A1V4IBC1_9FIRM</name>
<accession>A0A1V4IBC1</accession>
<evidence type="ECO:0000256" key="5">
    <source>
        <dbReference type="ARBA" id="ARBA00022763"/>
    </source>
</evidence>
<dbReference type="Pfam" id="PF00717">
    <property type="entry name" value="Peptidase_S24"/>
    <property type="match status" value="1"/>
</dbReference>
<dbReference type="AlphaFoldDB" id="A0A1V4IBC1"/>
<dbReference type="EC" id="3.4.21.88" evidence="13"/>
<keyword evidence="10 13" id="KW-0804">Transcription</keyword>
<keyword evidence="8 13" id="KW-0805">Transcription regulation</keyword>
<dbReference type="InterPro" id="IPR006200">
    <property type="entry name" value="LexA"/>
</dbReference>
<keyword evidence="4 13" id="KW-0235">DNA replication</keyword>
<dbReference type="GO" id="GO:0006260">
    <property type="term" value="P:DNA replication"/>
    <property type="evidence" value="ECO:0007669"/>
    <property type="project" value="UniProtKB-UniRule"/>
</dbReference>
<evidence type="ECO:0000259" key="16">
    <source>
        <dbReference type="Pfam" id="PF01726"/>
    </source>
</evidence>
<dbReference type="OrthoDB" id="9802364at2"/>
<feature type="domain" description="LexA repressor DNA-binding" evidence="16">
    <location>
        <begin position="4"/>
        <end position="66"/>
    </location>
</feature>
<sequence>MYAGLNKKQIEILNFIRNELARVGYPPSVREICAAVDLKSTSTVHSHLNKLEEKGYIRKDPTKPRAIEVLGSDDDNFFHKKEICNIPIVGSVTAGSPILAVENIEDIIPLPTTFVKGTENFILKVKGDSMIDAGILDGDYIIVKQQSTANNGDIVVALLNDDESTVKRFYKEDDVIRLQPENSFMDPIYVKEVKILGVVYGLFRLNL</sequence>
<dbReference type="GO" id="GO:0003677">
    <property type="term" value="F:DNA binding"/>
    <property type="evidence" value="ECO:0007669"/>
    <property type="project" value="UniProtKB-UniRule"/>
</dbReference>
<dbReference type="FunFam" id="2.10.109.10:FF:000001">
    <property type="entry name" value="LexA repressor"/>
    <property type="match status" value="1"/>
</dbReference>
<dbReference type="CDD" id="cd00090">
    <property type="entry name" value="HTH_ARSR"/>
    <property type="match status" value="1"/>
</dbReference>
<evidence type="ECO:0000256" key="2">
    <source>
        <dbReference type="ARBA" id="ARBA00011738"/>
    </source>
</evidence>
<dbReference type="InterPro" id="IPR036286">
    <property type="entry name" value="LexA/Signal_pep-like_sf"/>
</dbReference>
<keyword evidence="7 13" id="KW-0068">Autocatalytic cleavage</keyword>
<evidence type="ECO:0000256" key="11">
    <source>
        <dbReference type="ARBA" id="ARBA00023204"/>
    </source>
</evidence>
<dbReference type="SUPFAM" id="SSF46785">
    <property type="entry name" value="Winged helix' DNA-binding domain"/>
    <property type="match status" value="1"/>
</dbReference>
<dbReference type="GO" id="GO:0045892">
    <property type="term" value="P:negative regulation of DNA-templated transcription"/>
    <property type="evidence" value="ECO:0007669"/>
    <property type="project" value="UniProtKB-UniRule"/>
</dbReference>
<organism evidence="17 18">
    <name type="scientific">Alkalithermobacter paradoxus</name>
    <dbReference type="NCBI Taxonomy" id="29349"/>
    <lineage>
        <taxon>Bacteria</taxon>
        <taxon>Bacillati</taxon>
        <taxon>Bacillota</taxon>
        <taxon>Clostridia</taxon>
        <taxon>Peptostreptococcales</taxon>
        <taxon>Tepidibacteraceae</taxon>
        <taxon>Alkalithermobacter</taxon>
    </lineage>
</organism>
<dbReference type="HAMAP" id="MF_00015">
    <property type="entry name" value="LexA"/>
    <property type="match status" value="1"/>
</dbReference>
<dbReference type="Pfam" id="PF01726">
    <property type="entry name" value="LexA_DNA_bind"/>
    <property type="match status" value="1"/>
</dbReference>
<dbReference type="InterPro" id="IPR036390">
    <property type="entry name" value="WH_DNA-bd_sf"/>
</dbReference>
<feature type="site" description="Cleavage; by autolysis" evidence="13">
    <location>
        <begin position="94"/>
        <end position="95"/>
    </location>
</feature>
<gene>
    <name evidence="13 17" type="primary">lexA</name>
    <name evidence="17" type="ORF">CLOTH_04470</name>
</gene>
<keyword evidence="3 13" id="KW-0678">Repressor</keyword>
<dbReference type="PANTHER" id="PTHR33516">
    <property type="entry name" value="LEXA REPRESSOR"/>
    <property type="match status" value="1"/>
</dbReference>
<dbReference type="InterPro" id="IPR011991">
    <property type="entry name" value="ArsR-like_HTH"/>
</dbReference>
<evidence type="ECO:0000256" key="4">
    <source>
        <dbReference type="ARBA" id="ARBA00022705"/>
    </source>
</evidence>
<evidence type="ECO:0000256" key="1">
    <source>
        <dbReference type="ARBA" id="ARBA00007484"/>
    </source>
</evidence>
<dbReference type="InterPro" id="IPR050077">
    <property type="entry name" value="LexA_repressor"/>
</dbReference>
<evidence type="ECO:0000256" key="3">
    <source>
        <dbReference type="ARBA" id="ARBA00022491"/>
    </source>
</evidence>
<feature type="DNA-binding region" description="H-T-H motif" evidence="13">
    <location>
        <begin position="29"/>
        <end position="49"/>
    </location>
</feature>
<keyword evidence="9 13" id="KW-0238">DNA-binding</keyword>
<evidence type="ECO:0000256" key="12">
    <source>
        <dbReference type="ARBA" id="ARBA00023236"/>
    </source>
</evidence>
<dbReference type="STRING" id="29349.CLOTH_04470"/>
<keyword evidence="5 13" id="KW-0227">DNA damage</keyword>
<dbReference type="Gene3D" id="2.10.109.10">
    <property type="entry name" value="Umud Fragment, subunit A"/>
    <property type="match status" value="1"/>
</dbReference>
<dbReference type="Gene3D" id="1.10.10.10">
    <property type="entry name" value="Winged helix-like DNA-binding domain superfamily/Winged helix DNA-binding domain"/>
    <property type="match status" value="1"/>
</dbReference>
<keyword evidence="6 13" id="KW-0378">Hydrolase</keyword>
<comment type="similarity">
    <text evidence="1 13 14">Belongs to the peptidase S24 family.</text>
</comment>
<dbReference type="PRINTS" id="PR00726">
    <property type="entry name" value="LEXASERPTASE"/>
</dbReference>
<evidence type="ECO:0000256" key="14">
    <source>
        <dbReference type="RuleBase" id="RU003991"/>
    </source>
</evidence>
<evidence type="ECO:0000256" key="8">
    <source>
        <dbReference type="ARBA" id="ARBA00023015"/>
    </source>
</evidence>
<dbReference type="CDD" id="cd06529">
    <property type="entry name" value="S24_LexA-like"/>
    <property type="match status" value="1"/>
</dbReference>
<dbReference type="InterPro" id="IPR015927">
    <property type="entry name" value="Peptidase_S24_S26A/B/C"/>
</dbReference>
<comment type="catalytic activity">
    <reaction evidence="13">
        <text>Hydrolysis of Ala-|-Gly bond in repressor LexA.</text>
        <dbReference type="EC" id="3.4.21.88"/>
    </reaction>
</comment>
<dbReference type="GO" id="GO:0006281">
    <property type="term" value="P:DNA repair"/>
    <property type="evidence" value="ECO:0007669"/>
    <property type="project" value="UniProtKB-UniRule"/>
</dbReference>
<evidence type="ECO:0000256" key="7">
    <source>
        <dbReference type="ARBA" id="ARBA00022813"/>
    </source>
</evidence>
<dbReference type="GO" id="GO:0004252">
    <property type="term" value="F:serine-type endopeptidase activity"/>
    <property type="evidence" value="ECO:0007669"/>
    <property type="project" value="UniProtKB-UniRule"/>
</dbReference>
<keyword evidence="18" id="KW-1185">Reference proteome</keyword>
<keyword evidence="12 13" id="KW-0742">SOS response</keyword>
<comment type="function">
    <text evidence="13">Represses a number of genes involved in the response to DNA damage (SOS response), including recA and lexA. In the presence of single-stranded DNA, RecA interacts with LexA causing an autocatalytic cleavage which disrupts the DNA-binding part of LexA, leading to derepression of the SOS regulon and eventually DNA repair.</text>
</comment>
<feature type="domain" description="Peptidase S24/S26A/S26B/S26C" evidence="15">
    <location>
        <begin position="87"/>
        <end position="199"/>
    </location>
</feature>
<dbReference type="EMBL" id="MZGW01000001">
    <property type="protein sequence ID" value="OPJ57164.1"/>
    <property type="molecule type" value="Genomic_DNA"/>
</dbReference>
<evidence type="ECO:0000313" key="18">
    <source>
        <dbReference type="Proteomes" id="UP000190140"/>
    </source>
</evidence>
<proteinExistence type="inferred from homology"/>
<evidence type="ECO:0000256" key="10">
    <source>
        <dbReference type="ARBA" id="ARBA00023163"/>
    </source>
</evidence>
<dbReference type="Proteomes" id="UP000190140">
    <property type="component" value="Unassembled WGS sequence"/>
</dbReference>
<evidence type="ECO:0000256" key="6">
    <source>
        <dbReference type="ARBA" id="ARBA00022801"/>
    </source>
</evidence>
<dbReference type="SUPFAM" id="SSF51306">
    <property type="entry name" value="LexA/Signal peptidase"/>
    <property type="match status" value="1"/>
</dbReference>
<dbReference type="NCBIfam" id="TIGR00498">
    <property type="entry name" value="lexA"/>
    <property type="match status" value="1"/>
</dbReference>
<dbReference type="InterPro" id="IPR039418">
    <property type="entry name" value="LexA-like"/>
</dbReference>
<dbReference type="PANTHER" id="PTHR33516:SF2">
    <property type="entry name" value="LEXA REPRESSOR-RELATED"/>
    <property type="match status" value="1"/>
</dbReference>
<comment type="subunit">
    <text evidence="2 13">Homodimer.</text>
</comment>
<protein>
    <recommendedName>
        <fullName evidence="13">LexA repressor</fullName>
        <ecNumber evidence="13">3.4.21.88</ecNumber>
    </recommendedName>
</protein>
<evidence type="ECO:0000259" key="15">
    <source>
        <dbReference type="Pfam" id="PF00717"/>
    </source>
</evidence>
<comment type="caution">
    <text evidence="17">The sequence shown here is derived from an EMBL/GenBank/DDBJ whole genome shotgun (WGS) entry which is preliminary data.</text>
</comment>